<comment type="subcellular location">
    <subcellularLocation>
        <location evidence="1">Nucleus</location>
    </subcellularLocation>
</comment>
<evidence type="ECO:0000313" key="7">
    <source>
        <dbReference type="EMBL" id="EPS64380.1"/>
    </source>
</evidence>
<organism evidence="7 8">
    <name type="scientific">Genlisea aurea</name>
    <dbReference type="NCBI Taxonomy" id="192259"/>
    <lineage>
        <taxon>Eukaryota</taxon>
        <taxon>Viridiplantae</taxon>
        <taxon>Streptophyta</taxon>
        <taxon>Embryophyta</taxon>
        <taxon>Tracheophyta</taxon>
        <taxon>Spermatophyta</taxon>
        <taxon>Magnoliopsida</taxon>
        <taxon>eudicotyledons</taxon>
        <taxon>Gunneridae</taxon>
        <taxon>Pentapetalae</taxon>
        <taxon>asterids</taxon>
        <taxon>lamiids</taxon>
        <taxon>Lamiales</taxon>
        <taxon>Lentibulariaceae</taxon>
        <taxon>Genlisea</taxon>
    </lineage>
</organism>
<dbReference type="PANTHER" id="PTHR31945">
    <property type="entry name" value="TRANSCRIPTION FACTOR SCREAM2-RELATED"/>
    <property type="match status" value="1"/>
</dbReference>
<keyword evidence="2" id="KW-0805">Transcription regulation</keyword>
<dbReference type="OrthoDB" id="1890947at2759"/>
<feature type="region of interest" description="Disordered" evidence="5">
    <location>
        <begin position="1"/>
        <end position="33"/>
    </location>
</feature>
<sequence length="170" mass="19217">MPSTSSSLSTEGRNGSEEKGRTYKSKNLVTERNRRKKIKDRMLALRSLVPNISKMDRAATLGDAAEYIKELEEANRIYLQHITTIEEEEESRKNHHISVIPEIIIRQTQPEVRKGIFSQLIQAVDSSGLKVVNANATTWNGSSLYAFRVEATSVEVDLDMLRRSLISLIT</sequence>
<evidence type="ECO:0000259" key="6">
    <source>
        <dbReference type="PROSITE" id="PS50888"/>
    </source>
</evidence>
<dbReference type="GO" id="GO:0046983">
    <property type="term" value="F:protein dimerization activity"/>
    <property type="evidence" value="ECO:0007669"/>
    <property type="project" value="InterPro"/>
</dbReference>
<dbReference type="GO" id="GO:0005634">
    <property type="term" value="C:nucleus"/>
    <property type="evidence" value="ECO:0007669"/>
    <property type="project" value="UniProtKB-SubCell"/>
</dbReference>
<dbReference type="SMART" id="SM00353">
    <property type="entry name" value="HLH"/>
    <property type="match status" value="1"/>
</dbReference>
<reference evidence="7 8" key="1">
    <citation type="journal article" date="2013" name="BMC Genomics">
        <title>The miniature genome of a carnivorous plant Genlisea aurea contains a low number of genes and short non-coding sequences.</title>
        <authorList>
            <person name="Leushkin E.V."/>
            <person name="Sutormin R.A."/>
            <person name="Nabieva E.R."/>
            <person name="Penin A.A."/>
            <person name="Kondrashov A.S."/>
            <person name="Logacheva M.D."/>
        </authorList>
    </citation>
    <scope>NUCLEOTIDE SEQUENCE [LARGE SCALE GENOMIC DNA]</scope>
</reference>
<dbReference type="PANTHER" id="PTHR31945:SF63">
    <property type="entry name" value="TRANSCRIPTION FACTOR BHLH90"/>
    <property type="match status" value="1"/>
</dbReference>
<dbReference type="SUPFAM" id="SSF47459">
    <property type="entry name" value="HLH, helix-loop-helix DNA-binding domain"/>
    <property type="match status" value="1"/>
</dbReference>
<dbReference type="Proteomes" id="UP000015453">
    <property type="component" value="Unassembled WGS sequence"/>
</dbReference>
<feature type="domain" description="BHLH" evidence="6">
    <location>
        <begin position="22"/>
        <end position="71"/>
    </location>
</feature>
<dbReference type="Pfam" id="PF00010">
    <property type="entry name" value="HLH"/>
    <property type="match status" value="1"/>
</dbReference>
<dbReference type="GO" id="GO:0003700">
    <property type="term" value="F:DNA-binding transcription factor activity"/>
    <property type="evidence" value="ECO:0007669"/>
    <property type="project" value="TreeGrafter"/>
</dbReference>
<keyword evidence="8" id="KW-1185">Reference proteome</keyword>
<dbReference type="InterPro" id="IPR011598">
    <property type="entry name" value="bHLH_dom"/>
</dbReference>
<evidence type="ECO:0000256" key="2">
    <source>
        <dbReference type="ARBA" id="ARBA00023015"/>
    </source>
</evidence>
<evidence type="ECO:0000256" key="5">
    <source>
        <dbReference type="SAM" id="MobiDB-lite"/>
    </source>
</evidence>
<dbReference type="PROSITE" id="PS50888">
    <property type="entry name" value="BHLH"/>
    <property type="match status" value="1"/>
</dbReference>
<name>S8CBZ1_9LAMI</name>
<keyword evidence="3" id="KW-0804">Transcription</keyword>
<gene>
    <name evidence="7" type="ORF">M569_10405</name>
</gene>
<evidence type="ECO:0000313" key="8">
    <source>
        <dbReference type="Proteomes" id="UP000015453"/>
    </source>
</evidence>
<dbReference type="EMBL" id="AUSU01004866">
    <property type="protein sequence ID" value="EPS64380.1"/>
    <property type="molecule type" value="Genomic_DNA"/>
</dbReference>
<protein>
    <recommendedName>
        <fullName evidence="6">BHLH domain-containing protein</fullName>
    </recommendedName>
</protein>
<proteinExistence type="predicted"/>
<dbReference type="Gene3D" id="4.10.280.10">
    <property type="entry name" value="Helix-loop-helix DNA-binding domain"/>
    <property type="match status" value="1"/>
</dbReference>
<evidence type="ECO:0000256" key="4">
    <source>
        <dbReference type="ARBA" id="ARBA00023242"/>
    </source>
</evidence>
<keyword evidence="4" id="KW-0539">Nucleus</keyword>
<dbReference type="InterPro" id="IPR051358">
    <property type="entry name" value="TF_AMS/ICE1/BHLH6-like"/>
</dbReference>
<evidence type="ECO:0000256" key="3">
    <source>
        <dbReference type="ARBA" id="ARBA00023163"/>
    </source>
</evidence>
<dbReference type="AlphaFoldDB" id="S8CBZ1"/>
<feature type="compositionally biased region" description="Polar residues" evidence="5">
    <location>
        <begin position="1"/>
        <end position="13"/>
    </location>
</feature>
<comment type="caution">
    <text evidence="7">The sequence shown here is derived from an EMBL/GenBank/DDBJ whole genome shotgun (WGS) entry which is preliminary data.</text>
</comment>
<evidence type="ECO:0000256" key="1">
    <source>
        <dbReference type="ARBA" id="ARBA00004123"/>
    </source>
</evidence>
<accession>S8CBZ1</accession>
<dbReference type="GO" id="GO:0043565">
    <property type="term" value="F:sequence-specific DNA binding"/>
    <property type="evidence" value="ECO:0007669"/>
    <property type="project" value="TreeGrafter"/>
</dbReference>
<dbReference type="InterPro" id="IPR036638">
    <property type="entry name" value="HLH_DNA-bd_sf"/>
</dbReference>